<protein>
    <recommendedName>
        <fullName evidence="3">Maturase K</fullName>
    </recommendedName>
</protein>
<evidence type="ECO:0000313" key="1">
    <source>
        <dbReference type="EMBL" id="CAG9327033.1"/>
    </source>
</evidence>
<comment type="caution">
    <text evidence="1">The sequence shown here is derived from an EMBL/GenBank/DDBJ whole genome shotgun (WGS) entry which is preliminary data.</text>
</comment>
<accession>A0AAU9JZ85</accession>
<dbReference type="EMBL" id="CAJZBQ010000041">
    <property type="protein sequence ID" value="CAG9327033.1"/>
    <property type="molecule type" value="Genomic_DNA"/>
</dbReference>
<evidence type="ECO:0000313" key="2">
    <source>
        <dbReference type="Proteomes" id="UP001162131"/>
    </source>
</evidence>
<proteinExistence type="predicted"/>
<evidence type="ECO:0008006" key="3">
    <source>
        <dbReference type="Google" id="ProtNLM"/>
    </source>
</evidence>
<keyword evidence="2" id="KW-1185">Reference proteome</keyword>
<dbReference type="Proteomes" id="UP001162131">
    <property type="component" value="Unassembled WGS sequence"/>
</dbReference>
<reference evidence="1" key="1">
    <citation type="submission" date="2021-09" db="EMBL/GenBank/DDBJ databases">
        <authorList>
            <consortium name="AG Swart"/>
            <person name="Singh M."/>
            <person name="Singh A."/>
            <person name="Seah K."/>
            <person name="Emmerich C."/>
        </authorList>
    </citation>
    <scope>NUCLEOTIDE SEQUENCE</scope>
    <source>
        <strain evidence="1">ATCC30299</strain>
    </source>
</reference>
<organism evidence="1 2">
    <name type="scientific">Blepharisma stoltei</name>
    <dbReference type="NCBI Taxonomy" id="1481888"/>
    <lineage>
        <taxon>Eukaryota</taxon>
        <taxon>Sar</taxon>
        <taxon>Alveolata</taxon>
        <taxon>Ciliophora</taxon>
        <taxon>Postciliodesmatophora</taxon>
        <taxon>Heterotrichea</taxon>
        <taxon>Heterotrichida</taxon>
        <taxon>Blepharismidae</taxon>
        <taxon>Blepharisma</taxon>
    </lineage>
</organism>
<dbReference type="AlphaFoldDB" id="A0AAU9JZ85"/>
<name>A0AAU9JZ85_9CILI</name>
<gene>
    <name evidence="1" type="ORF">BSTOLATCC_MIC42291</name>
</gene>
<sequence length="66" mass="8354">MNHCENSWRIYYLYQNNKSYRGKRYLEGFYNVYYYIHDKIRYKSFWISEIPFSLLSNLIKQKSKNH</sequence>